<evidence type="ECO:0000256" key="1">
    <source>
        <dbReference type="ARBA" id="ARBA00004651"/>
    </source>
</evidence>
<feature type="transmembrane region" description="Helical" evidence="6">
    <location>
        <begin position="91"/>
        <end position="114"/>
    </location>
</feature>
<gene>
    <name evidence="7" type="ORF">SAMN04487884_1055</name>
</gene>
<evidence type="ECO:0000256" key="4">
    <source>
        <dbReference type="ARBA" id="ARBA00022989"/>
    </source>
</evidence>
<evidence type="ECO:0000256" key="2">
    <source>
        <dbReference type="ARBA" id="ARBA00022475"/>
    </source>
</evidence>
<keyword evidence="4 6" id="KW-1133">Transmembrane helix</keyword>
<keyword evidence="3 6" id="KW-0812">Transmembrane</keyword>
<dbReference type="EMBL" id="FOGJ01000005">
    <property type="protein sequence ID" value="SER38951.1"/>
    <property type="molecule type" value="Genomic_DNA"/>
</dbReference>
<feature type="transmembrane region" description="Helical" evidence="6">
    <location>
        <begin position="468"/>
        <end position="487"/>
    </location>
</feature>
<comment type="subcellular location">
    <subcellularLocation>
        <location evidence="1">Cell membrane</location>
        <topology evidence="1">Multi-pass membrane protein</topology>
    </subcellularLocation>
</comment>
<feature type="transmembrane region" description="Helical" evidence="6">
    <location>
        <begin position="338"/>
        <end position="355"/>
    </location>
</feature>
<dbReference type="GO" id="GO:0005886">
    <property type="term" value="C:plasma membrane"/>
    <property type="evidence" value="ECO:0007669"/>
    <property type="project" value="UniProtKB-SubCell"/>
</dbReference>
<evidence type="ECO:0000313" key="8">
    <source>
        <dbReference type="Proteomes" id="UP000182584"/>
    </source>
</evidence>
<feature type="transmembrane region" description="Helical" evidence="6">
    <location>
        <begin position="442"/>
        <end position="462"/>
    </location>
</feature>
<sequence>MQVVKNAKRNILFGFLNRVVLLIIPFIERTVIQIILGSQYLGLDSLFNSILQVLNLAELGFSSAMIYNMYKPAAEGNVLKINSLLNYYKKVYRKIGLSIIVIGLLLIPFLPFFIKGSHPNDVNITYIYLVYLINTALSYFLFAYQNSVAIVHQRDDIRSVVNSGVKIGLALVQIILISFTKNYYYFVAIMPIFTVINNLWLAWRVKKLFPQYKAQGQMALEDRISIRKLVAGTFIQQACSVTRNSLDSICISSFLGLSLTAIYNNYYMIINGVTTFVAIFTASLIGGVGNHVATRSINQNFAEMKKMDFVYLWIGGWCTICLLCLYQPFMELWMGNEMLLPFSDVILFCIYFYILKLGDVKSMYNSANGLWWEHRFRSICETILNLVLNISLGYLFGVHGIIIATIISLLICNYVWSTSILFKHYFCDIPIKEYYLYQGKHVVITLASAIITYSMCLLMPTDNIFIEMIYRITICFVIPNISFGLFYRNSELFGLVKKILIQK</sequence>
<feature type="transmembrane region" description="Helical" evidence="6">
    <location>
        <begin position="157"/>
        <end position="177"/>
    </location>
</feature>
<organism evidence="7 8">
    <name type="scientific">Butyrivibrio fibrisolvens</name>
    <dbReference type="NCBI Taxonomy" id="831"/>
    <lineage>
        <taxon>Bacteria</taxon>
        <taxon>Bacillati</taxon>
        <taxon>Bacillota</taxon>
        <taxon>Clostridia</taxon>
        <taxon>Lachnospirales</taxon>
        <taxon>Lachnospiraceae</taxon>
        <taxon>Butyrivibrio</taxon>
    </lineage>
</organism>
<feature type="transmembrane region" description="Helical" evidence="6">
    <location>
        <begin position="309"/>
        <end position="326"/>
    </location>
</feature>
<accession>A0A1H9NSR9</accession>
<feature type="transmembrane region" description="Helical" evidence="6">
    <location>
        <begin position="269"/>
        <end position="288"/>
    </location>
</feature>
<dbReference type="PANTHER" id="PTHR30250:SF26">
    <property type="entry name" value="PSMA PROTEIN"/>
    <property type="match status" value="1"/>
</dbReference>
<feature type="transmembrane region" description="Helical" evidence="6">
    <location>
        <begin position="126"/>
        <end position="145"/>
    </location>
</feature>
<evidence type="ECO:0000256" key="5">
    <source>
        <dbReference type="ARBA" id="ARBA00023136"/>
    </source>
</evidence>
<dbReference type="AlphaFoldDB" id="A0A1H9NSR9"/>
<protein>
    <submittedName>
        <fullName evidence="7">Membrane protein involved in the export of O-antigen and teichoic acid</fullName>
    </submittedName>
</protein>
<keyword evidence="2" id="KW-1003">Cell membrane</keyword>
<feature type="transmembrane region" description="Helical" evidence="6">
    <location>
        <begin position="183"/>
        <end position="203"/>
    </location>
</feature>
<proteinExistence type="predicted"/>
<evidence type="ECO:0000256" key="3">
    <source>
        <dbReference type="ARBA" id="ARBA00022692"/>
    </source>
</evidence>
<dbReference type="InterPro" id="IPR050833">
    <property type="entry name" value="Poly_Biosynth_Transport"/>
</dbReference>
<feature type="transmembrane region" description="Helical" evidence="6">
    <location>
        <begin position="401"/>
        <end position="422"/>
    </location>
</feature>
<dbReference type="PANTHER" id="PTHR30250">
    <property type="entry name" value="PST FAMILY PREDICTED COLANIC ACID TRANSPORTER"/>
    <property type="match status" value="1"/>
</dbReference>
<dbReference type="RefSeq" id="WP_074754779.1">
    <property type="nucleotide sequence ID" value="NZ_FOGJ01000005.1"/>
</dbReference>
<reference evidence="7 8" key="1">
    <citation type="submission" date="2016-10" db="EMBL/GenBank/DDBJ databases">
        <authorList>
            <person name="de Groot N.N."/>
        </authorList>
    </citation>
    <scope>NUCLEOTIDE SEQUENCE [LARGE SCALE GENOMIC DNA]</scope>
    <source>
        <strain evidence="7 8">AR40</strain>
    </source>
</reference>
<dbReference type="OrthoDB" id="8609648at2"/>
<keyword evidence="5 6" id="KW-0472">Membrane</keyword>
<dbReference type="Proteomes" id="UP000182584">
    <property type="component" value="Unassembled WGS sequence"/>
</dbReference>
<name>A0A1H9NSR9_BUTFI</name>
<evidence type="ECO:0000256" key="6">
    <source>
        <dbReference type="SAM" id="Phobius"/>
    </source>
</evidence>
<evidence type="ECO:0000313" key="7">
    <source>
        <dbReference type="EMBL" id="SER38951.1"/>
    </source>
</evidence>